<organism evidence="3 4">
    <name type="scientific">Meiothermus luteus</name>
    <dbReference type="NCBI Taxonomy" id="2026184"/>
    <lineage>
        <taxon>Bacteria</taxon>
        <taxon>Thermotogati</taxon>
        <taxon>Deinococcota</taxon>
        <taxon>Deinococci</taxon>
        <taxon>Thermales</taxon>
        <taxon>Thermaceae</taxon>
        <taxon>Meiothermus</taxon>
    </lineage>
</organism>
<comment type="caution">
    <text evidence="3">The sequence shown here is derived from an EMBL/GenBank/DDBJ whole genome shotgun (WGS) entry which is preliminary data.</text>
</comment>
<name>A0A399ETC5_9DEIN</name>
<dbReference type="SUPFAM" id="SSF48452">
    <property type="entry name" value="TPR-like"/>
    <property type="match status" value="1"/>
</dbReference>
<keyword evidence="3" id="KW-0645">Protease</keyword>
<dbReference type="Pfam" id="PF14559">
    <property type="entry name" value="TPR_19"/>
    <property type="match status" value="1"/>
</dbReference>
<keyword evidence="3" id="KW-0378">Hydrolase</keyword>
<gene>
    <name evidence="3" type="primary">bepA_1</name>
    <name evidence="3" type="ORF">Mlute_01140</name>
</gene>
<dbReference type="AlphaFoldDB" id="A0A399ETC5"/>
<keyword evidence="2" id="KW-0472">Membrane</keyword>
<accession>A0A399ETC5</accession>
<evidence type="ECO:0000313" key="4">
    <source>
        <dbReference type="Proteomes" id="UP000265800"/>
    </source>
</evidence>
<dbReference type="InterPro" id="IPR011990">
    <property type="entry name" value="TPR-like_helical_dom_sf"/>
</dbReference>
<keyword evidence="2" id="KW-1133">Transmembrane helix</keyword>
<evidence type="ECO:0000313" key="3">
    <source>
        <dbReference type="EMBL" id="RIH86823.1"/>
    </source>
</evidence>
<sequence>MAKLSAAAGIEQARKHLERDEAVQALRILEQVSWTDLHWPEYWQVRAEAFLMLGEFRHAASSAREGLTDAPDHLPLLRLYVRAVLKLGQLDRARDTLDQALRLYPQDPELQGLARELEQRGKAPPASVRSPAGSKPSPSPKSRPEEWAILGLLFLGVGAIFLWLWQNLKPNGF</sequence>
<dbReference type="OrthoDB" id="27407at2"/>
<dbReference type="EC" id="3.4.-.-" evidence="3"/>
<dbReference type="GO" id="GO:0006508">
    <property type="term" value="P:proteolysis"/>
    <property type="evidence" value="ECO:0007669"/>
    <property type="project" value="UniProtKB-KW"/>
</dbReference>
<keyword evidence="2" id="KW-0812">Transmembrane</keyword>
<reference evidence="3 4" key="1">
    <citation type="submission" date="2018-08" db="EMBL/GenBank/DDBJ databases">
        <title>Meiothermus luteus KCTC 52599 genome sequencing project.</title>
        <authorList>
            <person name="Da Costa M.S."/>
            <person name="Albuquerque L."/>
            <person name="Raposo P."/>
            <person name="Froufe H.J.C."/>
            <person name="Barroso C.S."/>
            <person name="Egas C."/>
        </authorList>
    </citation>
    <scope>NUCLEOTIDE SEQUENCE [LARGE SCALE GENOMIC DNA]</scope>
    <source>
        <strain evidence="3 4">KCTC 52599</strain>
    </source>
</reference>
<evidence type="ECO:0000256" key="2">
    <source>
        <dbReference type="SAM" id="Phobius"/>
    </source>
</evidence>
<evidence type="ECO:0000256" key="1">
    <source>
        <dbReference type="SAM" id="MobiDB-lite"/>
    </source>
</evidence>
<feature type="region of interest" description="Disordered" evidence="1">
    <location>
        <begin position="117"/>
        <end position="142"/>
    </location>
</feature>
<dbReference type="EMBL" id="QWKZ01000028">
    <property type="protein sequence ID" value="RIH86823.1"/>
    <property type="molecule type" value="Genomic_DNA"/>
</dbReference>
<feature type="transmembrane region" description="Helical" evidence="2">
    <location>
        <begin position="147"/>
        <end position="165"/>
    </location>
</feature>
<dbReference type="GO" id="GO:0008233">
    <property type="term" value="F:peptidase activity"/>
    <property type="evidence" value="ECO:0007669"/>
    <property type="project" value="UniProtKB-KW"/>
</dbReference>
<dbReference type="Gene3D" id="1.25.40.10">
    <property type="entry name" value="Tetratricopeptide repeat domain"/>
    <property type="match status" value="1"/>
</dbReference>
<dbReference type="Proteomes" id="UP000265800">
    <property type="component" value="Unassembled WGS sequence"/>
</dbReference>
<dbReference type="RefSeq" id="WP_119359801.1">
    <property type="nucleotide sequence ID" value="NZ_QWKZ01000028.1"/>
</dbReference>
<proteinExistence type="predicted"/>
<protein>
    <submittedName>
        <fullName evidence="3">Beta-barrel assembly-enhancing protease</fullName>
        <ecNumber evidence="3">3.4.-.-</ecNumber>
    </submittedName>
</protein>
<keyword evidence="4" id="KW-1185">Reference proteome</keyword>